<gene>
    <name evidence="5" type="ORF">DSCW_02060</name>
</gene>
<evidence type="ECO:0000313" key="5">
    <source>
        <dbReference type="EMBL" id="BBO72789.1"/>
    </source>
</evidence>
<name>A0A5K7YXN5_9BACT</name>
<keyword evidence="2 3" id="KW-0732">Signal</keyword>
<dbReference type="OrthoDB" id="9772589at2"/>
<evidence type="ECO:0000256" key="2">
    <source>
        <dbReference type="ARBA" id="ARBA00022729"/>
    </source>
</evidence>
<feature type="chain" id="PRO_5024325827" evidence="3">
    <location>
        <begin position="28"/>
        <end position="390"/>
    </location>
</feature>
<proteinExistence type="inferred from homology"/>
<evidence type="ECO:0000259" key="4">
    <source>
        <dbReference type="Pfam" id="PF13458"/>
    </source>
</evidence>
<dbReference type="AlphaFoldDB" id="A0A5K7YXN5"/>
<dbReference type="PANTHER" id="PTHR47151:SF2">
    <property type="entry name" value="AMINO ACID BINDING PROTEIN"/>
    <property type="match status" value="1"/>
</dbReference>
<dbReference type="SUPFAM" id="SSF53822">
    <property type="entry name" value="Periplasmic binding protein-like I"/>
    <property type="match status" value="1"/>
</dbReference>
<dbReference type="KEGG" id="dwd:DSCW_02060"/>
<dbReference type="EMBL" id="AP021875">
    <property type="protein sequence ID" value="BBO72789.1"/>
    <property type="molecule type" value="Genomic_DNA"/>
</dbReference>
<keyword evidence="6" id="KW-1185">Reference proteome</keyword>
<sequence length="390" mass="41672">MRKFSVGLVFFLSVFMVFALTAADADAADTIKIGFNIPLTGDNPDVGASSKNAAQMYLKKNPNVTVGGKSYALKFIYDDNEYKAESAVKVSTKLITEEGVLGIIGPQSSSQAVPAGEVANNFATPMISPWSTNPNTTLDRPYVFRGCFLDPFQGPVAANFATDELGAKKAAVLYDIAADYPKGLAEFFKEAFEKIHGPGSVVAFESFTTGDKDFSAQMTNIMMSGADVLFTPQYYSEVPLIVRAAKEMGWNKPILGSDSWGSGDLMGLCGDDCKGYYFSTHYAAAGAKGETKAFIDEYSATYGKTPDDVAALTWDSLGLMIQAIKDTGGLSGDIKADRTKVKDALAAIKNFPGITGGMTFTPDGDPKKCAVVVQINQDGQFAFHKSVCPK</sequence>
<dbReference type="PANTHER" id="PTHR47151">
    <property type="entry name" value="LEU/ILE/VAL-BINDING ABC TRANSPORTER SUBUNIT"/>
    <property type="match status" value="1"/>
</dbReference>
<protein>
    <submittedName>
        <fullName evidence="5">Branched-chain amino acid ABC transporter substrate-binding protein</fullName>
    </submittedName>
</protein>
<evidence type="ECO:0000313" key="6">
    <source>
        <dbReference type="Proteomes" id="UP000427769"/>
    </source>
</evidence>
<accession>A0A5K7YXN5</accession>
<comment type="similarity">
    <text evidence="1">Belongs to the leucine-binding protein family.</text>
</comment>
<dbReference type="InterPro" id="IPR028082">
    <property type="entry name" value="Peripla_BP_I"/>
</dbReference>
<evidence type="ECO:0000256" key="1">
    <source>
        <dbReference type="ARBA" id="ARBA00010062"/>
    </source>
</evidence>
<feature type="signal peptide" evidence="3">
    <location>
        <begin position="1"/>
        <end position="27"/>
    </location>
</feature>
<dbReference type="Proteomes" id="UP000427769">
    <property type="component" value="Chromosome"/>
</dbReference>
<dbReference type="Gene3D" id="3.40.50.2300">
    <property type="match status" value="2"/>
</dbReference>
<evidence type="ECO:0000256" key="3">
    <source>
        <dbReference type="SAM" id="SignalP"/>
    </source>
</evidence>
<dbReference type="CDD" id="cd06347">
    <property type="entry name" value="PBP1_ABC_LivK_ligand_binding-like"/>
    <property type="match status" value="1"/>
</dbReference>
<dbReference type="InterPro" id="IPR028081">
    <property type="entry name" value="Leu-bd"/>
</dbReference>
<organism evidence="5 6">
    <name type="scientific">Desulfosarcina widdelii</name>
    <dbReference type="NCBI Taxonomy" id="947919"/>
    <lineage>
        <taxon>Bacteria</taxon>
        <taxon>Pseudomonadati</taxon>
        <taxon>Thermodesulfobacteriota</taxon>
        <taxon>Desulfobacteria</taxon>
        <taxon>Desulfobacterales</taxon>
        <taxon>Desulfosarcinaceae</taxon>
        <taxon>Desulfosarcina</taxon>
    </lineage>
</organism>
<dbReference type="RefSeq" id="WP_155301965.1">
    <property type="nucleotide sequence ID" value="NZ_AP021875.1"/>
</dbReference>
<dbReference type="Pfam" id="PF13458">
    <property type="entry name" value="Peripla_BP_6"/>
    <property type="match status" value="1"/>
</dbReference>
<reference evidence="5 6" key="1">
    <citation type="submission" date="2019-11" db="EMBL/GenBank/DDBJ databases">
        <title>Comparative genomics of hydrocarbon-degrading Desulfosarcina strains.</title>
        <authorList>
            <person name="Watanabe M."/>
            <person name="Kojima H."/>
            <person name="Fukui M."/>
        </authorList>
    </citation>
    <scope>NUCLEOTIDE SEQUENCE [LARGE SCALE GENOMIC DNA]</scope>
    <source>
        <strain evidence="5 6">PP31</strain>
    </source>
</reference>
<feature type="domain" description="Leucine-binding protein" evidence="4">
    <location>
        <begin position="30"/>
        <end position="380"/>
    </location>
</feature>